<evidence type="ECO:0000313" key="6">
    <source>
        <dbReference type="Proteomes" id="UP001321249"/>
    </source>
</evidence>
<reference evidence="5 6" key="1">
    <citation type="submission" date="2019-11" db="EMBL/GenBank/DDBJ databases">
        <authorList>
            <person name="Cho J.-C."/>
        </authorList>
    </citation>
    <scope>NUCLEOTIDE SEQUENCE [LARGE SCALE GENOMIC DNA]</scope>
    <source>
        <strain evidence="4 5">JH1073</strain>
        <strain evidence="3 6">JH702</strain>
    </source>
</reference>
<dbReference type="Proteomes" id="UP001219901">
    <property type="component" value="Chromosome"/>
</dbReference>
<evidence type="ECO:0000256" key="1">
    <source>
        <dbReference type="SAM" id="SignalP"/>
    </source>
</evidence>
<reference evidence="5" key="3">
    <citation type="submission" date="2023-06" db="EMBL/GenBank/DDBJ databases">
        <title>Pangenomics reveal diversification of enzyme families and niche specialization in globally abundant SAR202 bacteria.</title>
        <authorList>
            <person name="Saw J.H.W."/>
        </authorList>
    </citation>
    <scope>NUCLEOTIDE SEQUENCE [LARGE SCALE GENOMIC DNA]</scope>
    <source>
        <strain evidence="5">JH1073</strain>
    </source>
</reference>
<evidence type="ECO:0000313" key="3">
    <source>
        <dbReference type="EMBL" id="MDG0868089.1"/>
    </source>
</evidence>
<sequence>MFKLNLLSLISLFVLLSTLACSGTGGGDTGASADNPVGDSDPQSTFLPEQTFTTDSFVAAGWKKSKEYDPSTVPESTEIWYGFFDQKDIEIRFYETHESALVDGVPLAKEALLIDPGARIGGVNTVRTGYSAYAVVGNVVMLCELALSSCETLISALGINGDD</sequence>
<gene>
    <name evidence="3" type="ORF">GKO46_13565</name>
    <name evidence="4" type="ORF">GKO48_03510</name>
</gene>
<keyword evidence="5" id="KW-1185">Reference proteome</keyword>
<dbReference type="AlphaFoldDB" id="A0AAJ5ZCG7"/>
<feature type="chain" id="PRO_5042608435" description="DUF6810 domain-containing protein" evidence="1">
    <location>
        <begin position="23"/>
        <end position="163"/>
    </location>
</feature>
<keyword evidence="1" id="KW-0732">Signal</keyword>
<dbReference type="RefSeq" id="WP_342827192.1">
    <property type="nucleotide sequence ID" value="NZ_CP046146.1"/>
</dbReference>
<evidence type="ECO:0000259" key="2">
    <source>
        <dbReference type="Pfam" id="PF20650"/>
    </source>
</evidence>
<feature type="domain" description="DUF6810" evidence="2">
    <location>
        <begin position="53"/>
        <end position="111"/>
    </location>
</feature>
<dbReference type="EMBL" id="WMBE01000007">
    <property type="protein sequence ID" value="MDG0868089.1"/>
    <property type="molecule type" value="Genomic_DNA"/>
</dbReference>
<dbReference type="Proteomes" id="UP001321249">
    <property type="component" value="Unassembled WGS sequence"/>
</dbReference>
<dbReference type="InterPro" id="IPR049216">
    <property type="entry name" value="DUF6810"/>
</dbReference>
<feature type="signal peptide" evidence="1">
    <location>
        <begin position="1"/>
        <end position="22"/>
    </location>
</feature>
<evidence type="ECO:0000313" key="5">
    <source>
        <dbReference type="Proteomes" id="UP001219901"/>
    </source>
</evidence>
<proteinExistence type="predicted"/>
<accession>A0AAJ5ZCG7</accession>
<dbReference type="EMBL" id="CP046147">
    <property type="protein sequence ID" value="WFG38709.1"/>
    <property type="molecule type" value="Genomic_DNA"/>
</dbReference>
<protein>
    <recommendedName>
        <fullName evidence="2">DUF6810 domain-containing protein</fullName>
    </recommendedName>
</protein>
<evidence type="ECO:0000313" key="4">
    <source>
        <dbReference type="EMBL" id="WFG38709.1"/>
    </source>
</evidence>
<reference evidence="4" key="2">
    <citation type="journal article" date="2023" name="Nat. Commun.">
        <title>Cultivation of marine bacteria of the SAR202 clade.</title>
        <authorList>
            <person name="Lim Y."/>
            <person name="Seo J.H."/>
            <person name="Giovannoni S.J."/>
            <person name="Kang I."/>
            <person name="Cho J.C."/>
        </authorList>
    </citation>
    <scope>NUCLEOTIDE SEQUENCE</scope>
    <source>
        <strain evidence="4">JH1073</strain>
    </source>
</reference>
<organism evidence="4 5">
    <name type="scientific">Candidatus Lucifugimonas marina</name>
    <dbReference type="NCBI Taxonomy" id="3038979"/>
    <lineage>
        <taxon>Bacteria</taxon>
        <taxon>Bacillati</taxon>
        <taxon>Chloroflexota</taxon>
        <taxon>Dehalococcoidia</taxon>
        <taxon>SAR202 cluster</taxon>
        <taxon>Candidatus Lucifugimonadales</taxon>
        <taxon>Candidatus Lucifugimonadaceae</taxon>
        <taxon>Candidatus Lucifugimonas</taxon>
    </lineage>
</organism>
<dbReference type="PROSITE" id="PS51257">
    <property type="entry name" value="PROKAR_LIPOPROTEIN"/>
    <property type="match status" value="1"/>
</dbReference>
<dbReference type="Pfam" id="PF20650">
    <property type="entry name" value="DUF6810"/>
    <property type="match status" value="1"/>
</dbReference>
<name>A0AAJ5ZCG7_9CHLR</name>